<reference evidence="1" key="1">
    <citation type="submission" date="2021-07" db="EMBL/GenBank/DDBJ databases">
        <authorList>
            <person name="Fernandez M."/>
            <person name="Pereira P."/>
            <person name="Torres Tejerizo G.A."/>
            <person name="Gonzalez P."/>
            <person name="Agostini E."/>
        </authorList>
    </citation>
    <scope>NUCLEOTIDE SEQUENCE</scope>
    <source>
        <strain evidence="1">SFC 500-1A</strain>
    </source>
</reference>
<dbReference type="Gene3D" id="3.40.50.1820">
    <property type="entry name" value="alpha/beta hydrolase"/>
    <property type="match status" value="1"/>
</dbReference>
<evidence type="ECO:0000313" key="2">
    <source>
        <dbReference type="Proteomes" id="UP000887320"/>
    </source>
</evidence>
<name>A0A8X8KGU6_ACIGI</name>
<dbReference type="InterPro" id="IPR029058">
    <property type="entry name" value="AB_hydrolase_fold"/>
</dbReference>
<comment type="caution">
    <text evidence="1">The sequence shown here is derived from an EMBL/GenBank/DDBJ whole genome shotgun (WGS) entry which is preliminary data.</text>
</comment>
<dbReference type="AlphaFoldDB" id="A0A8X8KGU6"/>
<organism evidence="1 2">
    <name type="scientific">Acinetobacter guillouiae</name>
    <name type="common">Acinetobacter genomosp. 11</name>
    <dbReference type="NCBI Taxonomy" id="106649"/>
    <lineage>
        <taxon>Bacteria</taxon>
        <taxon>Pseudomonadati</taxon>
        <taxon>Pseudomonadota</taxon>
        <taxon>Gammaproteobacteria</taxon>
        <taxon>Moraxellales</taxon>
        <taxon>Moraxellaceae</taxon>
        <taxon>Acinetobacter</taxon>
    </lineage>
</organism>
<proteinExistence type="predicted"/>
<sequence>MSAEIQAYSTLVRTTMGNVNPIPPVVPVQLIVYTHSYTAFIGGASDKYSFAPNDLPIDVGGRGLGPNRFVGEYFDEFDFSQKKKFKNAMIEYYGYEEAYTGMKAGGKKLDAFDNIKKFLEKNPNTQVNIIGHSLGGWNAAGLATELGKKKICKVNLLITIDPVGTLLSYSALTPVRARIYFREPSPNCNYWISVTCDPKSYDSNDAVADSGGQWRDKPKDKANVFYSTKFSHAEFKEMMKEKIFMGQSAEDMLFTQLEKIK</sequence>
<dbReference type="EMBL" id="JAHWXT010000007">
    <property type="protein sequence ID" value="MCF0266441.1"/>
    <property type="molecule type" value="Genomic_DNA"/>
</dbReference>
<protein>
    <submittedName>
        <fullName evidence="1">Triacylglycerol lipase</fullName>
    </submittedName>
</protein>
<evidence type="ECO:0000313" key="1">
    <source>
        <dbReference type="EMBL" id="MCF0266441.1"/>
    </source>
</evidence>
<dbReference type="RefSeq" id="WP_234624094.1">
    <property type="nucleotide sequence ID" value="NZ_JAHWXT010000007.1"/>
</dbReference>
<accession>A0A8X8KGU6</accession>
<dbReference type="SUPFAM" id="SSF53474">
    <property type="entry name" value="alpha/beta-Hydrolases"/>
    <property type="match status" value="1"/>
</dbReference>
<dbReference type="Proteomes" id="UP000887320">
    <property type="component" value="Unassembled WGS sequence"/>
</dbReference>
<gene>
    <name evidence="1" type="ORF">KW868_18480</name>
</gene>